<organism evidence="4 5">
    <name type="scientific">Rotaria magnacalcarata</name>
    <dbReference type="NCBI Taxonomy" id="392030"/>
    <lineage>
        <taxon>Eukaryota</taxon>
        <taxon>Metazoa</taxon>
        <taxon>Spiralia</taxon>
        <taxon>Gnathifera</taxon>
        <taxon>Rotifera</taxon>
        <taxon>Eurotatoria</taxon>
        <taxon>Bdelloidea</taxon>
        <taxon>Philodinida</taxon>
        <taxon>Philodinidae</taxon>
        <taxon>Rotaria</taxon>
    </lineage>
</organism>
<dbReference type="InterPro" id="IPR001680">
    <property type="entry name" value="WD40_rpt"/>
</dbReference>
<feature type="region of interest" description="Disordered" evidence="3">
    <location>
        <begin position="151"/>
        <end position="177"/>
    </location>
</feature>
<gene>
    <name evidence="4" type="ORF">BYL167_LOCUS37023</name>
</gene>
<dbReference type="InterPro" id="IPR036322">
    <property type="entry name" value="WD40_repeat_dom_sf"/>
</dbReference>
<protein>
    <submittedName>
        <fullName evidence="4">Uncharacterized protein</fullName>
    </submittedName>
</protein>
<dbReference type="GO" id="GO:0045944">
    <property type="term" value="P:positive regulation of transcription by RNA polymerase II"/>
    <property type="evidence" value="ECO:0007669"/>
    <property type="project" value="TreeGrafter"/>
</dbReference>
<reference evidence="4" key="1">
    <citation type="submission" date="2021-02" db="EMBL/GenBank/DDBJ databases">
        <authorList>
            <person name="Nowell W R."/>
        </authorList>
    </citation>
    <scope>NUCLEOTIDE SEQUENCE</scope>
</reference>
<dbReference type="EMBL" id="CAJOBH010082534">
    <property type="protein sequence ID" value="CAF4523786.1"/>
    <property type="molecule type" value="Genomic_DNA"/>
</dbReference>
<keyword evidence="1" id="KW-0853">WD repeat</keyword>
<evidence type="ECO:0000256" key="2">
    <source>
        <dbReference type="ARBA" id="ARBA00022737"/>
    </source>
</evidence>
<evidence type="ECO:0000313" key="4">
    <source>
        <dbReference type="EMBL" id="CAF4523786.1"/>
    </source>
</evidence>
<evidence type="ECO:0000256" key="1">
    <source>
        <dbReference type="ARBA" id="ARBA00022574"/>
    </source>
</evidence>
<dbReference type="SMART" id="SM00320">
    <property type="entry name" value="WD40"/>
    <property type="match status" value="3"/>
</dbReference>
<dbReference type="Pfam" id="PF00400">
    <property type="entry name" value="WD40"/>
    <property type="match status" value="2"/>
</dbReference>
<dbReference type="Gene3D" id="2.130.10.10">
    <property type="entry name" value="YVTN repeat-like/Quinoprotein amine dehydrogenase"/>
    <property type="match status" value="2"/>
</dbReference>
<name>A0A8S2XY61_9BILA</name>
<feature type="compositionally biased region" description="Acidic residues" evidence="3">
    <location>
        <begin position="159"/>
        <end position="170"/>
    </location>
</feature>
<dbReference type="InterPro" id="IPR045151">
    <property type="entry name" value="DCAF8"/>
</dbReference>
<sequence length="300" mass="34088">RVIPRTPNIFLSCADDCTIRLYDLRTKSNCMKDDCNDDVLIKSNWGITSVDINPMNPNEIVCACADSSVRLYDHRKLSTQISSTTSSPCRYESSINGLISYFILSNRQEQRRSRVTSVVFNQHGTEILASYSSESRTGVYELIYDESPIFRSKNAGHNDDDDDSSIDDAEDFRISSTATTTTDNARLSEHTHRTHISTKWNRIKKRRDTDRAYEESLMKNIPSLGLLNSYDGHRNSRTMIKEVNFWSDSYVISGSDCGHIFIWNKFNGNIVRIIPADEHVVNCVQPHPLNYPILASSGID</sequence>
<dbReference type="PANTHER" id="PTHR15574:SF39">
    <property type="entry name" value="DDB1- AND CUL4-ASSOCIATED FACTOR 6"/>
    <property type="match status" value="1"/>
</dbReference>
<comment type="caution">
    <text evidence="4">The sequence shown here is derived from an EMBL/GenBank/DDBJ whole genome shotgun (WGS) entry which is preliminary data.</text>
</comment>
<dbReference type="GO" id="GO:0080008">
    <property type="term" value="C:Cul4-RING E3 ubiquitin ligase complex"/>
    <property type="evidence" value="ECO:0007669"/>
    <property type="project" value="TreeGrafter"/>
</dbReference>
<dbReference type="PANTHER" id="PTHR15574">
    <property type="entry name" value="WD REPEAT DOMAIN-CONTAINING FAMILY"/>
    <property type="match status" value="1"/>
</dbReference>
<accession>A0A8S2XY61</accession>
<proteinExistence type="predicted"/>
<evidence type="ECO:0000256" key="3">
    <source>
        <dbReference type="SAM" id="MobiDB-lite"/>
    </source>
</evidence>
<feature type="non-terminal residue" evidence="4">
    <location>
        <position position="1"/>
    </location>
</feature>
<feature type="non-terminal residue" evidence="4">
    <location>
        <position position="300"/>
    </location>
</feature>
<dbReference type="SUPFAM" id="SSF50978">
    <property type="entry name" value="WD40 repeat-like"/>
    <property type="match status" value="1"/>
</dbReference>
<dbReference type="AlphaFoldDB" id="A0A8S2XY61"/>
<evidence type="ECO:0000313" key="5">
    <source>
        <dbReference type="Proteomes" id="UP000681967"/>
    </source>
</evidence>
<dbReference type="InterPro" id="IPR015943">
    <property type="entry name" value="WD40/YVTN_repeat-like_dom_sf"/>
</dbReference>
<keyword evidence="2" id="KW-0677">Repeat</keyword>
<dbReference type="GO" id="GO:0005737">
    <property type="term" value="C:cytoplasm"/>
    <property type="evidence" value="ECO:0007669"/>
    <property type="project" value="TreeGrafter"/>
</dbReference>
<dbReference type="Proteomes" id="UP000681967">
    <property type="component" value="Unassembled WGS sequence"/>
</dbReference>